<sequence length="60" mass="7065">MTGILHVDFFSSNLLMGQNSRSDFVNSSARGTRAYCYQLLEFLLHWVMIWQGVKYFPFLK</sequence>
<organism evidence="1 2">
    <name type="scientific">Pangasius djambal</name>
    <dbReference type="NCBI Taxonomy" id="1691987"/>
    <lineage>
        <taxon>Eukaryota</taxon>
        <taxon>Metazoa</taxon>
        <taxon>Chordata</taxon>
        <taxon>Craniata</taxon>
        <taxon>Vertebrata</taxon>
        <taxon>Euteleostomi</taxon>
        <taxon>Actinopterygii</taxon>
        <taxon>Neopterygii</taxon>
        <taxon>Teleostei</taxon>
        <taxon>Ostariophysi</taxon>
        <taxon>Siluriformes</taxon>
        <taxon>Pangasiidae</taxon>
        <taxon>Pangasius</taxon>
    </lineage>
</organism>
<keyword evidence="2" id="KW-1185">Reference proteome</keyword>
<evidence type="ECO:0000313" key="2">
    <source>
        <dbReference type="Proteomes" id="UP000830395"/>
    </source>
</evidence>
<comment type="caution">
    <text evidence="1">The sequence shown here is derived from an EMBL/GenBank/DDBJ whole genome shotgun (WGS) entry which is preliminary data.</text>
</comment>
<proteinExistence type="predicted"/>
<evidence type="ECO:0000313" key="1">
    <source>
        <dbReference type="EMBL" id="MCJ8735555.1"/>
    </source>
</evidence>
<gene>
    <name evidence="1" type="ORF">PDJAM_G00248340</name>
</gene>
<reference evidence="1" key="1">
    <citation type="submission" date="2020-02" db="EMBL/GenBank/DDBJ databases">
        <title>Genome sequencing of the panga catfish, Pangasius djambal.</title>
        <authorList>
            <person name="Wen M."/>
            <person name="Zahm M."/>
            <person name="Roques C."/>
            <person name="Cabau C."/>
            <person name="Klopp C."/>
            <person name="Donnadieu C."/>
            <person name="Jouanno E."/>
            <person name="Avarre J.-C."/>
            <person name="Campet M."/>
            <person name="Ha T."/>
            <person name="Dugue R."/>
            <person name="Lampietro C."/>
            <person name="Louis A."/>
            <person name="Herpin A."/>
            <person name="Echchiki A."/>
            <person name="Berthelot C."/>
            <person name="Parey E."/>
            <person name="Roest-Crollius H."/>
            <person name="Braasch I."/>
            <person name="Postlethwait J.H."/>
            <person name="Bobe J."/>
            <person name="Montfort J."/>
            <person name="Bouchez O."/>
            <person name="Begum T."/>
            <person name="Schartl M."/>
            <person name="Gustiano R."/>
            <person name="Guiguen Y."/>
        </authorList>
    </citation>
    <scope>NUCLEOTIDE SEQUENCE</scope>
    <source>
        <strain evidence="1">Pdj_M5554</strain>
    </source>
</reference>
<dbReference type="Proteomes" id="UP000830395">
    <property type="component" value="Chromosome 9"/>
</dbReference>
<dbReference type="EMBL" id="CM040983">
    <property type="protein sequence ID" value="MCJ8735555.1"/>
    <property type="molecule type" value="Genomic_DNA"/>
</dbReference>
<accession>A0ACC5YIV9</accession>
<protein>
    <submittedName>
        <fullName evidence="1">Uncharacterized protein</fullName>
    </submittedName>
</protein>
<name>A0ACC5YIV9_9TELE</name>